<evidence type="ECO:0000313" key="1">
    <source>
        <dbReference type="EMBL" id="GAA5508804.1"/>
    </source>
</evidence>
<sequence length="384" mass="40556">MDSAARFLPIPTVMKIFAILTLSILWGSLVHCDFAVGQDPSIAAESVSLANPFFARLTATSRAIVDGKPFRSVISELADRVEIPIVLDRHVDPSVNVHVGQIGPTVFAGIQQVAESRGCVVMPVGGVLLVGRPEWVDGTSESILSLSTAPGKAASTKIDVQWPVATTPSEAIRRIATASGQATPLRELPHDLWPAANWKSIDSDVATTLVTAQFDHPPLPNGSPSQAGAVSKTAASAAKRFTIPYRLDANRTAVIAAIRGVDRQSKLSHSGNEIEITATAAAHRAGIQAFLASQAARQAASVSLDKENLTLTLQNTSAREVLEKLAAAAGRACRIDPAAEGSCSQLITMSMQNASLRQLVQEIAKQAGVDVTWTDDTLVVSPRQ</sequence>
<reference evidence="1 2" key="1">
    <citation type="submission" date="2024-02" db="EMBL/GenBank/DDBJ databases">
        <title>Rhodopirellula caenicola NBRC 110016.</title>
        <authorList>
            <person name="Ichikawa N."/>
            <person name="Katano-Makiyama Y."/>
            <person name="Hidaka K."/>
        </authorList>
    </citation>
    <scope>NUCLEOTIDE SEQUENCE [LARGE SCALE GENOMIC DNA]</scope>
    <source>
        <strain evidence="1 2">NBRC 110016</strain>
    </source>
</reference>
<comment type="caution">
    <text evidence="1">The sequence shown here is derived from an EMBL/GenBank/DDBJ whole genome shotgun (WGS) entry which is preliminary data.</text>
</comment>
<keyword evidence="2" id="KW-1185">Reference proteome</keyword>
<dbReference type="EMBL" id="BAABRO010000011">
    <property type="protein sequence ID" value="GAA5508804.1"/>
    <property type="molecule type" value="Genomic_DNA"/>
</dbReference>
<proteinExistence type="predicted"/>
<accession>A0ABP9VUI2</accession>
<dbReference type="Proteomes" id="UP001416858">
    <property type="component" value="Unassembled WGS sequence"/>
</dbReference>
<name>A0ABP9VUI2_9BACT</name>
<organism evidence="1 2">
    <name type="scientific">Novipirellula caenicola</name>
    <dbReference type="NCBI Taxonomy" id="1536901"/>
    <lineage>
        <taxon>Bacteria</taxon>
        <taxon>Pseudomonadati</taxon>
        <taxon>Planctomycetota</taxon>
        <taxon>Planctomycetia</taxon>
        <taxon>Pirellulales</taxon>
        <taxon>Pirellulaceae</taxon>
        <taxon>Novipirellula</taxon>
    </lineage>
</organism>
<evidence type="ECO:0000313" key="2">
    <source>
        <dbReference type="Proteomes" id="UP001416858"/>
    </source>
</evidence>
<protein>
    <submittedName>
        <fullName evidence="1">Uncharacterized protein</fullName>
    </submittedName>
</protein>
<gene>
    <name evidence="1" type="ORF">Rcae01_04273</name>
</gene>
<dbReference type="Gene3D" id="3.55.50.30">
    <property type="match status" value="1"/>
</dbReference>